<reference evidence="4 5" key="1">
    <citation type="submission" date="2022-11" db="EMBL/GenBank/DDBJ databases">
        <title>Minimal conservation of predation-associated metabolite biosynthetic gene clusters underscores biosynthetic potential of Myxococcota including descriptions for ten novel species: Archangium lansinium sp. nov., Myxococcus landrumus sp. nov., Nannocystis bai.</title>
        <authorList>
            <person name="Ahearne A."/>
            <person name="Stevens C."/>
            <person name="Phillips K."/>
        </authorList>
    </citation>
    <scope>NUCLEOTIDE SEQUENCE [LARGE SCALE GENOMIC DNA]</scope>
    <source>
        <strain evidence="4 5">MIWBW</strain>
    </source>
</reference>
<sequence>MNVSKQAAEAARLMKQGLLKEAVREFERALAQDPADAAALLGLARLHLSRGNNDAARPLLKKLVELHPGHAEAHSHLARLDAEAGDAQALARLKALAGRPEAGFFELLNYGRALLARQSFPEAAAAFEHVLRLQPGNHQVLTYLGMAQQGQGQLDQALRSFLDSAAHTQREHLPLVFASRVLVKQGRIGRALVLLRQALTRAPGDVSLYPEFIKLSLFAGAPKPAVKAAIEFRMRSPKDPDAAYLHGLATLLSGNLGDAERILRETLALAPNSIEVRVAMAKARRMAKDDAGAQKLLEEALKLEPHAPDPVNELAVLHMSKPGGAAKAREVLAPALAAHPEDAGLNLNMALALADSEKSRAREYARKAQGSPDKRIREQAEKLLASLSA</sequence>
<dbReference type="InterPro" id="IPR011990">
    <property type="entry name" value="TPR-like_helical_dom_sf"/>
</dbReference>
<evidence type="ECO:0000313" key="4">
    <source>
        <dbReference type="EMBL" id="MCY1080818.1"/>
    </source>
</evidence>
<organism evidence="4 5">
    <name type="scientific">Archangium lansingense</name>
    <dbReference type="NCBI Taxonomy" id="2995310"/>
    <lineage>
        <taxon>Bacteria</taxon>
        <taxon>Pseudomonadati</taxon>
        <taxon>Myxococcota</taxon>
        <taxon>Myxococcia</taxon>
        <taxon>Myxococcales</taxon>
        <taxon>Cystobacterineae</taxon>
        <taxon>Archangiaceae</taxon>
        <taxon>Archangium</taxon>
    </lineage>
</organism>
<dbReference type="Proteomes" id="UP001207654">
    <property type="component" value="Unassembled WGS sequence"/>
</dbReference>
<keyword evidence="5" id="KW-1185">Reference proteome</keyword>
<dbReference type="InterPro" id="IPR019734">
    <property type="entry name" value="TPR_rpt"/>
</dbReference>
<dbReference type="Pfam" id="PF13432">
    <property type="entry name" value="TPR_16"/>
    <property type="match status" value="1"/>
</dbReference>
<evidence type="ECO:0000256" key="3">
    <source>
        <dbReference type="PROSITE-ProRule" id="PRU00339"/>
    </source>
</evidence>
<dbReference type="PANTHER" id="PTHR45586:SF1">
    <property type="entry name" value="LIPOPOLYSACCHARIDE ASSEMBLY PROTEIN B"/>
    <property type="match status" value="1"/>
</dbReference>
<dbReference type="SUPFAM" id="SSF48452">
    <property type="entry name" value="TPR-like"/>
    <property type="match status" value="2"/>
</dbReference>
<dbReference type="SMART" id="SM00028">
    <property type="entry name" value="TPR"/>
    <property type="match status" value="7"/>
</dbReference>
<comment type="caution">
    <text evidence="4">The sequence shown here is derived from an EMBL/GenBank/DDBJ whole genome shotgun (WGS) entry which is preliminary data.</text>
</comment>
<evidence type="ECO:0000256" key="1">
    <source>
        <dbReference type="ARBA" id="ARBA00022737"/>
    </source>
</evidence>
<feature type="repeat" description="TPR" evidence="3">
    <location>
        <begin position="104"/>
        <end position="137"/>
    </location>
</feature>
<dbReference type="InterPro" id="IPR051012">
    <property type="entry name" value="CellSynth/LPSAsmb/PSIAsmb"/>
</dbReference>
<dbReference type="RefSeq" id="WP_267539448.1">
    <property type="nucleotide sequence ID" value="NZ_JAPNKA010000001.1"/>
</dbReference>
<keyword evidence="1" id="KW-0677">Repeat</keyword>
<gene>
    <name evidence="4" type="ORF">OV287_40875</name>
</gene>
<accession>A0ABT4AGK8</accession>
<evidence type="ECO:0000256" key="2">
    <source>
        <dbReference type="ARBA" id="ARBA00022803"/>
    </source>
</evidence>
<dbReference type="PROSITE" id="PS50005">
    <property type="entry name" value="TPR"/>
    <property type="match status" value="2"/>
</dbReference>
<keyword evidence="2 3" id="KW-0802">TPR repeat</keyword>
<dbReference type="EMBL" id="JAPNKA010000001">
    <property type="protein sequence ID" value="MCY1080818.1"/>
    <property type="molecule type" value="Genomic_DNA"/>
</dbReference>
<feature type="repeat" description="TPR" evidence="3">
    <location>
        <begin position="37"/>
        <end position="70"/>
    </location>
</feature>
<dbReference type="PANTHER" id="PTHR45586">
    <property type="entry name" value="TPR REPEAT-CONTAINING PROTEIN PA4667"/>
    <property type="match status" value="1"/>
</dbReference>
<evidence type="ECO:0000313" key="5">
    <source>
        <dbReference type="Proteomes" id="UP001207654"/>
    </source>
</evidence>
<dbReference type="Pfam" id="PF14559">
    <property type="entry name" value="TPR_19"/>
    <property type="match status" value="2"/>
</dbReference>
<proteinExistence type="predicted"/>
<protein>
    <submittedName>
        <fullName evidence="4">Tetratricopeptide repeat protein</fullName>
    </submittedName>
</protein>
<name>A0ABT4AGK8_9BACT</name>
<dbReference type="Gene3D" id="1.25.40.10">
    <property type="entry name" value="Tetratricopeptide repeat domain"/>
    <property type="match status" value="3"/>
</dbReference>